<feature type="signal peptide" evidence="1">
    <location>
        <begin position="1"/>
        <end position="23"/>
    </location>
</feature>
<evidence type="ECO:0000313" key="3">
    <source>
        <dbReference type="Proteomes" id="UP001152747"/>
    </source>
</evidence>
<dbReference type="EMBL" id="CANHGI010000005">
    <property type="protein sequence ID" value="CAI5450104.1"/>
    <property type="molecule type" value="Genomic_DNA"/>
</dbReference>
<sequence length="210" mass="24377">MITADFLTTILIFGIVFWEHANCAAPASREIRADFVDLVGNHWEPELNPKISPSLMTSSQIPRDKSQITVTFFPPEYCQTARICFDKNRTAFCREQEITWNLATSQITVFLAGKPVDNKKTTWFSDDLTLSNIENPKKTHKFEYWEAQPYFNKRTWDKSKKKSGQMKNDIKGAWITVLTNSRQCQPYIFVDGVVQNQYYFGESIDFLNFS</sequence>
<gene>
    <name evidence="2" type="ORF">CAMP_LOCUS12741</name>
</gene>
<keyword evidence="1" id="KW-0732">Signal</keyword>
<protein>
    <recommendedName>
        <fullName evidence="4">Galectin</fullName>
    </recommendedName>
</protein>
<name>A0A9P1ITP4_9PELO</name>
<evidence type="ECO:0000256" key="1">
    <source>
        <dbReference type="SAM" id="SignalP"/>
    </source>
</evidence>
<keyword evidence="3" id="KW-1185">Reference proteome</keyword>
<evidence type="ECO:0008006" key="4">
    <source>
        <dbReference type="Google" id="ProtNLM"/>
    </source>
</evidence>
<accession>A0A9P1ITP4</accession>
<organism evidence="2 3">
    <name type="scientific">Caenorhabditis angaria</name>
    <dbReference type="NCBI Taxonomy" id="860376"/>
    <lineage>
        <taxon>Eukaryota</taxon>
        <taxon>Metazoa</taxon>
        <taxon>Ecdysozoa</taxon>
        <taxon>Nematoda</taxon>
        <taxon>Chromadorea</taxon>
        <taxon>Rhabditida</taxon>
        <taxon>Rhabditina</taxon>
        <taxon>Rhabditomorpha</taxon>
        <taxon>Rhabditoidea</taxon>
        <taxon>Rhabditidae</taxon>
        <taxon>Peloderinae</taxon>
        <taxon>Caenorhabditis</taxon>
    </lineage>
</organism>
<feature type="chain" id="PRO_5040492273" description="Galectin" evidence="1">
    <location>
        <begin position="24"/>
        <end position="210"/>
    </location>
</feature>
<comment type="caution">
    <text evidence="2">The sequence shown here is derived from an EMBL/GenBank/DDBJ whole genome shotgun (WGS) entry which is preliminary data.</text>
</comment>
<proteinExistence type="predicted"/>
<dbReference type="AlphaFoldDB" id="A0A9P1ITP4"/>
<reference evidence="2" key="1">
    <citation type="submission" date="2022-11" db="EMBL/GenBank/DDBJ databases">
        <authorList>
            <person name="Kikuchi T."/>
        </authorList>
    </citation>
    <scope>NUCLEOTIDE SEQUENCE</scope>
    <source>
        <strain evidence="2">PS1010</strain>
    </source>
</reference>
<dbReference type="Proteomes" id="UP001152747">
    <property type="component" value="Unassembled WGS sequence"/>
</dbReference>
<evidence type="ECO:0000313" key="2">
    <source>
        <dbReference type="EMBL" id="CAI5450104.1"/>
    </source>
</evidence>